<proteinExistence type="predicted"/>
<evidence type="ECO:0000313" key="5">
    <source>
        <dbReference type="EMBL" id="QJI53541.1"/>
    </source>
</evidence>
<feature type="region of interest" description="Disordered" evidence="3">
    <location>
        <begin position="1"/>
        <end position="50"/>
    </location>
</feature>
<evidence type="ECO:0000259" key="4">
    <source>
        <dbReference type="Pfam" id="PF00915"/>
    </source>
</evidence>
<organism evidence="5">
    <name type="scientific">Picornavirales sp</name>
    <dbReference type="NCBI Taxonomy" id="1955153"/>
    <lineage>
        <taxon>Viruses</taxon>
        <taxon>Riboviria</taxon>
        <taxon>Orthornavirae</taxon>
        <taxon>Pisuviricota</taxon>
        <taxon>Pisoniviricetes</taxon>
        <taxon>Picornavirales</taxon>
    </lineage>
</organism>
<dbReference type="Gene3D" id="2.60.120.20">
    <property type="match status" value="1"/>
</dbReference>
<feature type="domain" description="Calicivirus coat protein" evidence="4">
    <location>
        <begin position="39"/>
        <end position="241"/>
    </location>
</feature>
<sequence>MSQAHIPQPSSQSAAPAEVFDSTADAPHGASVSALGTAGPKAGEVSSHSGQKNSFDFSIHRQFIPTDTFLWSTAATRGTLLWSTPIHPSRANPLIAYLSGMYNTWGGSIEYNFKVAGTGFHAGALAFVRIPPNKDPKHYNNPSSWGAFEYVVMDPKTLEVMSVDVIDQRPLMFHYMNFDPKDPMTFGGYLACYVLIPLNTSSTGSQTIAVQVFDRPGTTFTLNQLIIPTAEVLENPQPAMIGQALNVYSDTLTVRTRGPASAFFCGKKAEGVFTYRLTRMDGSPHGMWADMPVSGALIQYNPWRVIDAKIGEKKYVLRATYGSSMVLPTKRASFTTLESTSTETQSLGMIEQSFTYYRIPNGDHYNLEVRADLNQTMLQVPDIVSWAPKNNYGTIKAVGVMDPTPETTFTPIKGEVILYHSNLNETRPDFQTIELADLAQRGYFKHLFSDGGSLLFTMVERNSGVAVGSMKLGGDGVMTVHDSYEGKTIPIETDFFFDSYVTSDQPIPFSAEQYMNNMIMTASTKSSSITEV</sequence>
<reference evidence="5" key="1">
    <citation type="submission" date="2020-01" db="EMBL/GenBank/DDBJ databases">
        <title>Viral genomes from wild and zoo birds in China.</title>
        <authorList>
            <person name="Zhao M."/>
            <person name="Shan L.T."/>
            <person name="Yang X.S."/>
            <person name="Zhang W."/>
        </authorList>
    </citation>
    <scope>NUCLEOTIDE SEQUENCE</scope>
    <source>
        <strain evidence="5">Rfb092shi1</strain>
    </source>
</reference>
<dbReference type="InterPro" id="IPR033703">
    <property type="entry name" value="Rhv-like"/>
</dbReference>
<dbReference type="GO" id="GO:0044423">
    <property type="term" value="C:virion component"/>
    <property type="evidence" value="ECO:0007669"/>
    <property type="project" value="UniProtKB-KW"/>
</dbReference>
<dbReference type="GO" id="GO:0030430">
    <property type="term" value="C:host cell cytoplasm"/>
    <property type="evidence" value="ECO:0007669"/>
    <property type="project" value="UniProtKB-SubCell"/>
</dbReference>
<dbReference type="CDD" id="cd00205">
    <property type="entry name" value="rhv_like"/>
    <property type="match status" value="1"/>
</dbReference>
<name>A0A6M3YP56_9VIRU</name>
<accession>A0A6M3YP56</accession>
<dbReference type="EMBL" id="MN918674">
    <property type="protein sequence ID" value="QJI53541.1"/>
    <property type="molecule type" value="Genomic_RNA"/>
</dbReference>
<feature type="compositionally biased region" description="Polar residues" evidence="3">
    <location>
        <begin position="1"/>
        <end position="14"/>
    </location>
</feature>
<comment type="subcellular location">
    <subcellularLocation>
        <location evidence="1">Virion</location>
    </subcellularLocation>
</comment>
<evidence type="ECO:0000256" key="3">
    <source>
        <dbReference type="SAM" id="MobiDB-lite"/>
    </source>
</evidence>
<dbReference type="Pfam" id="PF00915">
    <property type="entry name" value="Calici_coat"/>
    <property type="match status" value="1"/>
</dbReference>
<dbReference type="InterPro" id="IPR004005">
    <property type="entry name" value="Calicivirus_coat"/>
</dbReference>
<evidence type="ECO:0000256" key="2">
    <source>
        <dbReference type="ARBA" id="ARBA00022844"/>
    </source>
</evidence>
<keyword evidence="2" id="KW-0946">Virion</keyword>
<protein>
    <recommendedName>
        <fullName evidence="4">Calicivirus coat protein domain-containing protein</fullName>
    </recommendedName>
</protein>
<evidence type="ECO:0000256" key="1">
    <source>
        <dbReference type="ARBA" id="ARBA00004328"/>
    </source>
</evidence>
<dbReference type="InterPro" id="IPR029053">
    <property type="entry name" value="Viral_coat"/>
</dbReference>
<dbReference type="SUPFAM" id="SSF88633">
    <property type="entry name" value="Positive stranded ssRNA viruses"/>
    <property type="match status" value="1"/>
</dbReference>